<name>A0A165KYW0_EXIGL</name>
<evidence type="ECO:0000313" key="4">
    <source>
        <dbReference type="EMBL" id="KZV97104.1"/>
    </source>
</evidence>
<dbReference type="Pfam" id="PF20151">
    <property type="entry name" value="DUF6533"/>
    <property type="match status" value="1"/>
</dbReference>
<accession>A0A165KYW0</accession>
<feature type="transmembrane region" description="Helical" evidence="2">
    <location>
        <begin position="189"/>
        <end position="208"/>
    </location>
</feature>
<dbReference type="AlphaFoldDB" id="A0A165KYW0"/>
<proteinExistence type="predicted"/>
<keyword evidence="2" id="KW-0472">Membrane</keyword>
<reference evidence="4 5" key="1">
    <citation type="journal article" date="2016" name="Mol. Biol. Evol.">
        <title>Comparative Genomics of Early-Diverging Mushroom-Forming Fungi Provides Insights into the Origins of Lignocellulose Decay Capabilities.</title>
        <authorList>
            <person name="Nagy L.G."/>
            <person name="Riley R."/>
            <person name="Tritt A."/>
            <person name="Adam C."/>
            <person name="Daum C."/>
            <person name="Floudas D."/>
            <person name="Sun H."/>
            <person name="Yadav J.S."/>
            <person name="Pangilinan J."/>
            <person name="Larsson K.H."/>
            <person name="Matsuura K."/>
            <person name="Barry K."/>
            <person name="Labutti K."/>
            <person name="Kuo R."/>
            <person name="Ohm R.A."/>
            <person name="Bhattacharya S.S."/>
            <person name="Shirouzu T."/>
            <person name="Yoshinaga Y."/>
            <person name="Martin F.M."/>
            <person name="Grigoriev I.V."/>
            <person name="Hibbett D.S."/>
        </authorList>
    </citation>
    <scope>NUCLEOTIDE SEQUENCE [LARGE SCALE GENOMIC DNA]</scope>
    <source>
        <strain evidence="4 5">HHB12029</strain>
    </source>
</reference>
<protein>
    <recommendedName>
        <fullName evidence="3">DUF6533 domain-containing protein</fullName>
    </recommendedName>
</protein>
<dbReference type="EMBL" id="KV425934">
    <property type="protein sequence ID" value="KZV97104.1"/>
    <property type="molecule type" value="Genomic_DNA"/>
</dbReference>
<dbReference type="OrthoDB" id="3346251at2759"/>
<evidence type="ECO:0000313" key="5">
    <source>
        <dbReference type="Proteomes" id="UP000077266"/>
    </source>
</evidence>
<feature type="transmembrane region" description="Helical" evidence="2">
    <location>
        <begin position="142"/>
        <end position="164"/>
    </location>
</feature>
<evidence type="ECO:0000259" key="3">
    <source>
        <dbReference type="Pfam" id="PF20151"/>
    </source>
</evidence>
<gene>
    <name evidence="4" type="ORF">EXIGLDRAFT_764707</name>
</gene>
<evidence type="ECO:0000256" key="1">
    <source>
        <dbReference type="SAM" id="MobiDB-lite"/>
    </source>
</evidence>
<keyword evidence="2" id="KW-0812">Transmembrane</keyword>
<sequence length="365" mass="40888">MACHVEQLPTILRIGSMAIAVYDYISTLPYEARLLSRGVVSRPFMLFFFNRYLAIATVAVSNIGFLKGGFSVDACEHYFWAAPTLKVFACLATQVIVAARTYGLSRKAPWLQMFVNVYKRVPLQNDHFNCTSENFTPFRLAWVHYLAAMSFDMLALCISSAYILRHAPRPLRMGCGLTGFPRAMFEQGLLYYIALTLINVANLVFYRLTRLSLQSSAASLGYVISWIMAQRILIDCTHFFATRSSGGSDSLFITPRCETEKSHDHDHDNLAELPDLPSLAQPRVSVPGSSPWLQFVDSFKAKEGQGRTSVPVSTIPSEDEIETWKRPPPTHGGVHIQVDVQTDRRMTAVLGYATENRLEEGVETV</sequence>
<feature type="transmembrane region" description="Helical" evidence="2">
    <location>
        <begin position="44"/>
        <end position="66"/>
    </location>
</feature>
<feature type="domain" description="DUF6533" evidence="3">
    <location>
        <begin position="14"/>
        <end position="55"/>
    </location>
</feature>
<organism evidence="4 5">
    <name type="scientific">Exidia glandulosa HHB12029</name>
    <dbReference type="NCBI Taxonomy" id="1314781"/>
    <lineage>
        <taxon>Eukaryota</taxon>
        <taxon>Fungi</taxon>
        <taxon>Dikarya</taxon>
        <taxon>Basidiomycota</taxon>
        <taxon>Agaricomycotina</taxon>
        <taxon>Agaricomycetes</taxon>
        <taxon>Auriculariales</taxon>
        <taxon>Exidiaceae</taxon>
        <taxon>Exidia</taxon>
    </lineage>
</organism>
<dbReference type="InterPro" id="IPR045340">
    <property type="entry name" value="DUF6533"/>
</dbReference>
<evidence type="ECO:0000256" key="2">
    <source>
        <dbReference type="SAM" id="Phobius"/>
    </source>
</evidence>
<dbReference type="InParanoid" id="A0A165KYW0"/>
<keyword evidence="5" id="KW-1185">Reference proteome</keyword>
<keyword evidence="2" id="KW-1133">Transmembrane helix</keyword>
<feature type="region of interest" description="Disordered" evidence="1">
    <location>
        <begin position="307"/>
        <end position="333"/>
    </location>
</feature>
<feature type="transmembrane region" description="Helical" evidence="2">
    <location>
        <begin position="78"/>
        <end position="99"/>
    </location>
</feature>
<feature type="compositionally biased region" description="Polar residues" evidence="1">
    <location>
        <begin position="307"/>
        <end position="316"/>
    </location>
</feature>
<dbReference type="Proteomes" id="UP000077266">
    <property type="component" value="Unassembled WGS sequence"/>
</dbReference>